<proteinExistence type="inferred from homology"/>
<dbReference type="SUPFAM" id="SSF48452">
    <property type="entry name" value="TPR-like"/>
    <property type="match status" value="1"/>
</dbReference>
<comment type="similarity">
    <text evidence="2">Belongs to the SusD family.</text>
</comment>
<dbReference type="InterPro" id="IPR033985">
    <property type="entry name" value="SusD-like_N"/>
</dbReference>
<accession>A0ABS3GBI8</accession>
<feature type="domain" description="SusD-like N-terminal" evidence="7">
    <location>
        <begin position="22"/>
        <end position="225"/>
    </location>
</feature>
<evidence type="ECO:0000259" key="6">
    <source>
        <dbReference type="Pfam" id="PF07980"/>
    </source>
</evidence>
<comment type="subcellular location">
    <subcellularLocation>
        <location evidence="1">Cell outer membrane</location>
    </subcellularLocation>
</comment>
<evidence type="ECO:0000256" key="5">
    <source>
        <dbReference type="ARBA" id="ARBA00023237"/>
    </source>
</evidence>
<organism evidence="8 9">
    <name type="scientific">Flagellimonas aurea</name>
    <dbReference type="NCBI Taxonomy" id="2915619"/>
    <lineage>
        <taxon>Bacteria</taxon>
        <taxon>Pseudomonadati</taxon>
        <taxon>Bacteroidota</taxon>
        <taxon>Flavobacteriia</taxon>
        <taxon>Flavobacteriales</taxon>
        <taxon>Flavobacteriaceae</taxon>
        <taxon>Flagellimonas</taxon>
    </lineage>
</organism>
<sequence>MKFLKIIIPMVFIFTAISCSKDFLEPQPTSAVSEEGYFKTDEELESGILNMYDGIQGTNDRSTSSNHSIQYEFYVTEMRTDNTRGKGAVDSDADQAQFVNYNIRATNGIVADYYRSMYNIIYRANVVLDNLGVASDANRARFEGEAKFVRAYAYFNLVRLYGDVPLVDKVIAPLDTEISYTRIESSIIYDFIEEDLLSAVANLGDGYKNRASKAAAEALLAKVYLTIGEYSQAQTLCESIMKPARGFSLESNFKDVFYNEGNDEVIFAVGYEPDLIKDSQGFSSEWLNAVGYTAGVNYVTKEMRDAFDQYGGDRTLYSIRQDVIQPSEYQVAKYIPNGDENLGIAPIASDPRLAGNDWVVLRYADVLLMHVEAILAGAEATTSSNAIASFQEVRNRAGITTTVATITKEDLLNERRVELAFENQRFFDLLRLGEAQNVLSAYATENGYNFTSTTLLLPIPSSEINLSKGLLEQNPGY</sequence>
<dbReference type="Pfam" id="PF14322">
    <property type="entry name" value="SusD-like_3"/>
    <property type="match status" value="1"/>
</dbReference>
<evidence type="ECO:0000256" key="3">
    <source>
        <dbReference type="ARBA" id="ARBA00022729"/>
    </source>
</evidence>
<dbReference type="EMBL" id="JAFLNL010000020">
    <property type="protein sequence ID" value="MBO0356258.1"/>
    <property type="molecule type" value="Genomic_DNA"/>
</dbReference>
<reference evidence="8 9" key="1">
    <citation type="submission" date="2021-03" db="EMBL/GenBank/DDBJ databases">
        <title>Muricauda lutimaris sp. nov. and Muricauda ruestringensis sp. nov, two marine members of the Flavobacteriaceae isolated from deep sea sediments of Western Pacific.</title>
        <authorList>
            <person name="Zhao S."/>
            <person name="Liu R."/>
        </authorList>
    </citation>
    <scope>NUCLEOTIDE SEQUENCE [LARGE SCALE GENOMIC DNA]</scope>
    <source>
        <strain evidence="8 9">BC31-1-A7</strain>
    </source>
</reference>
<evidence type="ECO:0000256" key="1">
    <source>
        <dbReference type="ARBA" id="ARBA00004442"/>
    </source>
</evidence>
<dbReference type="Pfam" id="PF07980">
    <property type="entry name" value="SusD_RagB"/>
    <property type="match status" value="1"/>
</dbReference>
<dbReference type="PROSITE" id="PS51257">
    <property type="entry name" value="PROKAR_LIPOPROTEIN"/>
    <property type="match status" value="1"/>
</dbReference>
<evidence type="ECO:0000313" key="9">
    <source>
        <dbReference type="Proteomes" id="UP000664044"/>
    </source>
</evidence>
<protein>
    <submittedName>
        <fullName evidence="8">RagB/SusD family nutrient uptake outer membrane protein</fullName>
    </submittedName>
</protein>
<keyword evidence="4" id="KW-0472">Membrane</keyword>
<gene>
    <name evidence="8" type="ORF">J0656_19730</name>
</gene>
<keyword evidence="9" id="KW-1185">Reference proteome</keyword>
<evidence type="ECO:0000259" key="7">
    <source>
        <dbReference type="Pfam" id="PF14322"/>
    </source>
</evidence>
<feature type="domain" description="RagB/SusD" evidence="6">
    <location>
        <begin position="346"/>
        <end position="477"/>
    </location>
</feature>
<keyword evidence="5" id="KW-0998">Cell outer membrane</keyword>
<dbReference type="InterPro" id="IPR011990">
    <property type="entry name" value="TPR-like_helical_dom_sf"/>
</dbReference>
<dbReference type="Gene3D" id="1.25.40.390">
    <property type="match status" value="1"/>
</dbReference>
<name>A0ABS3GBI8_9FLAO</name>
<evidence type="ECO:0000313" key="8">
    <source>
        <dbReference type="EMBL" id="MBO0356258.1"/>
    </source>
</evidence>
<dbReference type="InterPro" id="IPR012944">
    <property type="entry name" value="SusD_RagB_dom"/>
</dbReference>
<dbReference type="Proteomes" id="UP000664044">
    <property type="component" value="Unassembled WGS sequence"/>
</dbReference>
<keyword evidence="3" id="KW-0732">Signal</keyword>
<comment type="caution">
    <text evidence="8">The sequence shown here is derived from an EMBL/GenBank/DDBJ whole genome shotgun (WGS) entry which is preliminary data.</text>
</comment>
<evidence type="ECO:0000256" key="4">
    <source>
        <dbReference type="ARBA" id="ARBA00023136"/>
    </source>
</evidence>
<evidence type="ECO:0000256" key="2">
    <source>
        <dbReference type="ARBA" id="ARBA00006275"/>
    </source>
</evidence>